<evidence type="ECO:0000313" key="2">
    <source>
        <dbReference type="EMBL" id="EJK74243.1"/>
    </source>
</evidence>
<organism evidence="2 3">
    <name type="scientific">Thalassiosira oceanica</name>
    <name type="common">Marine diatom</name>
    <dbReference type="NCBI Taxonomy" id="159749"/>
    <lineage>
        <taxon>Eukaryota</taxon>
        <taxon>Sar</taxon>
        <taxon>Stramenopiles</taxon>
        <taxon>Ochrophyta</taxon>
        <taxon>Bacillariophyta</taxon>
        <taxon>Coscinodiscophyceae</taxon>
        <taxon>Thalassiosirophycidae</taxon>
        <taxon>Thalassiosirales</taxon>
        <taxon>Thalassiosiraceae</taxon>
        <taxon>Thalassiosira</taxon>
    </lineage>
</organism>
<dbReference type="InterPro" id="IPR036866">
    <property type="entry name" value="RibonucZ/Hydroxyglut_hydro"/>
</dbReference>
<dbReference type="EMBL" id="AGNL01003837">
    <property type="protein sequence ID" value="EJK74243.1"/>
    <property type="molecule type" value="Genomic_DNA"/>
</dbReference>
<proteinExistence type="predicted"/>
<dbReference type="Proteomes" id="UP000266841">
    <property type="component" value="Unassembled WGS sequence"/>
</dbReference>
<keyword evidence="1" id="KW-0732">Signal</keyword>
<feature type="chain" id="PRO_5003838253" description="Metallo-beta-lactamase domain-containing protein" evidence="1">
    <location>
        <begin position="26"/>
        <end position="333"/>
    </location>
</feature>
<dbReference type="Gene3D" id="3.60.15.10">
    <property type="entry name" value="Ribonuclease Z/Hydroxyacylglutathione hydrolase-like"/>
    <property type="match status" value="1"/>
</dbReference>
<dbReference type="OrthoDB" id="332863at2759"/>
<gene>
    <name evidence="2" type="ORF">THAOC_04090</name>
</gene>
<feature type="signal peptide" evidence="1">
    <location>
        <begin position="1"/>
        <end position="25"/>
    </location>
</feature>
<reference evidence="2 3" key="1">
    <citation type="journal article" date="2012" name="Genome Biol.">
        <title>Genome and low-iron response of an oceanic diatom adapted to chronic iron limitation.</title>
        <authorList>
            <person name="Lommer M."/>
            <person name="Specht M."/>
            <person name="Roy A.S."/>
            <person name="Kraemer L."/>
            <person name="Andreson R."/>
            <person name="Gutowska M.A."/>
            <person name="Wolf J."/>
            <person name="Bergner S.V."/>
            <person name="Schilhabel M.B."/>
            <person name="Klostermeier U.C."/>
            <person name="Beiko R.G."/>
            <person name="Rosenstiel P."/>
            <person name="Hippler M."/>
            <person name="Laroche J."/>
        </authorList>
    </citation>
    <scope>NUCLEOTIDE SEQUENCE [LARGE SCALE GENOMIC DNA]</scope>
    <source>
        <strain evidence="2 3">CCMP1005</strain>
    </source>
</reference>
<protein>
    <recommendedName>
        <fullName evidence="4">Metallo-beta-lactamase domain-containing protein</fullName>
    </recommendedName>
</protein>
<evidence type="ECO:0000313" key="3">
    <source>
        <dbReference type="Proteomes" id="UP000266841"/>
    </source>
</evidence>
<accession>K0T665</accession>
<evidence type="ECO:0000256" key="1">
    <source>
        <dbReference type="SAM" id="SignalP"/>
    </source>
</evidence>
<dbReference type="AlphaFoldDB" id="K0T665"/>
<dbReference type="OMA" id="YYEPHGY"/>
<name>K0T665_THAOC</name>
<dbReference type="eggNOG" id="ENOG502QQUU">
    <property type="taxonomic scope" value="Eukaryota"/>
</dbReference>
<comment type="caution">
    <text evidence="2">The sequence shown here is derived from an EMBL/GenBank/DDBJ whole genome shotgun (WGS) entry which is preliminary data.</text>
</comment>
<dbReference type="PANTHER" id="PTHR36142:SF2">
    <property type="entry name" value="METALLO-HYDROLASE_OXIDOREDUCTASE SUPERFAMILY PROTEIN"/>
    <property type="match status" value="1"/>
</dbReference>
<evidence type="ECO:0008006" key="4">
    <source>
        <dbReference type="Google" id="ProtNLM"/>
    </source>
</evidence>
<dbReference type="Pfam" id="PF13483">
    <property type="entry name" value="Lactamase_B_3"/>
    <property type="match status" value="1"/>
</dbReference>
<dbReference type="PANTHER" id="PTHR36142">
    <property type="entry name" value="METALLO-HYDROLASE/OXIDOREDUCTASE SUPERFAMILY PROTEIN"/>
    <property type="match status" value="1"/>
</dbReference>
<sequence>MMMGPSAANQAVLVLGATFLPWVEGFAFQTPQLELPTLPNLFNPLSPTTRTFSYTHLECNGQLWQATSGNNEVSVVIDPLASQLDFGIPWGYRANKQSLSEDATIDLICDANPSHCLLTMGLDDHTHLPTLAKVRERLPNLQYIVAPSCLAKLLEFGLESDRITVLEHGEACNLSDGASVQATEGALVGPPWQRRENGFLLKLDDGYGNENDLAIYYEPHGDVVMTNIAGLKADVMVSPVTKQSLPAQVPVEGQFTLVYGGDRTLEISESLGAEVIIPLGNGALDIDGPLAGLVAAEGNVGDFERLVSQRNEGRQSRIRVEKASPGVPLKVAL</sequence>
<keyword evidence="3" id="KW-1185">Reference proteome</keyword>